<accession>A0A084T208</accession>
<sequence length="263" mass="28073">MNPADARRVQSAREKLVPAIEKEFGPKARLIHLYGHGANALAGIMAEPPSEATGDIPLLAIVGWNERTGAVRVVDREFKYREARSVGTQVALLEANGDLRLREANGRTRLLAQRVGGDLFPTPKGDALLATLTRTGNEAHETSIGIVDLTGRVKELADGPGVDAMPSISPDGETVVFVSGRTSVASFFRTTVDGAEPVQLTNKGLSAWLLSQGEPADFVPPPVSNYAMEWVDDDTLRYNAGGGEFWKLNVRTGEASPDLGGGK</sequence>
<dbReference type="Gene3D" id="2.120.10.30">
    <property type="entry name" value="TolB, C-terminal domain"/>
    <property type="match status" value="1"/>
</dbReference>
<evidence type="ECO:0000313" key="2">
    <source>
        <dbReference type="Proteomes" id="UP000028547"/>
    </source>
</evidence>
<gene>
    <name evidence="1" type="ORF">Q664_00770</name>
</gene>
<evidence type="ECO:0000313" key="1">
    <source>
        <dbReference type="EMBL" id="KFA94743.1"/>
    </source>
</evidence>
<protein>
    <submittedName>
        <fullName evidence="1">Uncharacterized protein</fullName>
    </submittedName>
</protein>
<dbReference type="InterPro" id="IPR011042">
    <property type="entry name" value="6-blade_b-propeller_TolB-like"/>
</dbReference>
<proteinExistence type="predicted"/>
<dbReference type="SUPFAM" id="SSF82171">
    <property type="entry name" value="DPP6 N-terminal domain-like"/>
    <property type="match status" value="1"/>
</dbReference>
<reference evidence="1 2" key="1">
    <citation type="submission" date="2014-07" db="EMBL/GenBank/DDBJ databases">
        <title>Draft Genome Sequence of Gephyronic Acid Producer, Cystobacter violaceus Strain Cb vi76.</title>
        <authorList>
            <person name="Stevens D.C."/>
            <person name="Young J."/>
            <person name="Carmichael R."/>
            <person name="Tan J."/>
            <person name="Taylor R.E."/>
        </authorList>
    </citation>
    <scope>NUCLEOTIDE SEQUENCE [LARGE SCALE GENOMIC DNA]</scope>
    <source>
        <strain evidence="1 2">Cb vi76</strain>
    </source>
</reference>
<dbReference type="Pfam" id="PF07676">
    <property type="entry name" value="PD40"/>
    <property type="match status" value="1"/>
</dbReference>
<dbReference type="InterPro" id="IPR011659">
    <property type="entry name" value="WD40"/>
</dbReference>
<name>A0A084T208_9BACT</name>
<organism evidence="1 2">
    <name type="scientific">Archangium violaceum Cb vi76</name>
    <dbReference type="NCBI Taxonomy" id="1406225"/>
    <lineage>
        <taxon>Bacteria</taxon>
        <taxon>Pseudomonadati</taxon>
        <taxon>Myxococcota</taxon>
        <taxon>Myxococcia</taxon>
        <taxon>Myxococcales</taxon>
        <taxon>Cystobacterineae</taxon>
        <taxon>Archangiaceae</taxon>
        <taxon>Archangium</taxon>
    </lineage>
</organism>
<dbReference type="EMBL" id="JPMI01000004">
    <property type="protein sequence ID" value="KFA94743.1"/>
    <property type="molecule type" value="Genomic_DNA"/>
</dbReference>
<dbReference type="AlphaFoldDB" id="A0A084T208"/>
<dbReference type="Proteomes" id="UP000028547">
    <property type="component" value="Unassembled WGS sequence"/>
</dbReference>
<comment type="caution">
    <text evidence="1">The sequence shown here is derived from an EMBL/GenBank/DDBJ whole genome shotgun (WGS) entry which is preliminary data.</text>
</comment>